<evidence type="ECO:0000313" key="1">
    <source>
        <dbReference type="EMBL" id="VDO36143.1"/>
    </source>
</evidence>
<evidence type="ECO:0000313" key="2">
    <source>
        <dbReference type="Proteomes" id="UP000268014"/>
    </source>
</evidence>
<gene>
    <name evidence="1" type="ORF">HPLM_LOCUS8918</name>
</gene>
<dbReference type="AlphaFoldDB" id="A0A0N4WE73"/>
<organism evidence="3">
    <name type="scientific">Haemonchus placei</name>
    <name type="common">Barber's pole worm</name>
    <dbReference type="NCBI Taxonomy" id="6290"/>
    <lineage>
        <taxon>Eukaryota</taxon>
        <taxon>Metazoa</taxon>
        <taxon>Ecdysozoa</taxon>
        <taxon>Nematoda</taxon>
        <taxon>Chromadorea</taxon>
        <taxon>Rhabditida</taxon>
        <taxon>Rhabditina</taxon>
        <taxon>Rhabditomorpha</taxon>
        <taxon>Strongyloidea</taxon>
        <taxon>Trichostrongylidae</taxon>
        <taxon>Haemonchus</taxon>
    </lineage>
</organism>
<proteinExistence type="predicted"/>
<dbReference type="WBParaSite" id="HPLM_0000892601-mRNA-1">
    <property type="protein sequence ID" value="HPLM_0000892601-mRNA-1"/>
    <property type="gene ID" value="HPLM_0000892601"/>
</dbReference>
<dbReference type="EMBL" id="UZAF01016958">
    <property type="protein sequence ID" value="VDO36143.1"/>
    <property type="molecule type" value="Genomic_DNA"/>
</dbReference>
<dbReference type="Proteomes" id="UP000268014">
    <property type="component" value="Unassembled WGS sequence"/>
</dbReference>
<reference evidence="3" key="1">
    <citation type="submission" date="2017-02" db="UniProtKB">
        <authorList>
            <consortium name="WormBaseParasite"/>
        </authorList>
    </citation>
    <scope>IDENTIFICATION</scope>
</reference>
<evidence type="ECO:0000313" key="3">
    <source>
        <dbReference type="WBParaSite" id="HPLM_0000892601-mRNA-1"/>
    </source>
</evidence>
<name>A0A0N4WE73_HAEPC</name>
<sequence length="33" mass="3818">MRAVALVVIAAGRCFFLNFSLPLYNYLLYHDLI</sequence>
<reference evidence="1 2" key="2">
    <citation type="submission" date="2018-11" db="EMBL/GenBank/DDBJ databases">
        <authorList>
            <consortium name="Pathogen Informatics"/>
        </authorList>
    </citation>
    <scope>NUCLEOTIDE SEQUENCE [LARGE SCALE GENOMIC DNA]</scope>
    <source>
        <strain evidence="1 2">MHpl1</strain>
    </source>
</reference>
<accession>A0A0N4WE73</accession>
<protein>
    <submittedName>
        <fullName evidence="3">7TM_GPCR_Srx domain-containing protein</fullName>
    </submittedName>
</protein>
<keyword evidence="2" id="KW-1185">Reference proteome</keyword>